<evidence type="ECO:0000256" key="1">
    <source>
        <dbReference type="ARBA" id="ARBA00004120"/>
    </source>
</evidence>
<dbReference type="PANTHER" id="PTHR18879:SF20">
    <property type="entry name" value="CENTROSOMAL PROTEIN OF 290 KDA"/>
    <property type="match status" value="1"/>
</dbReference>
<feature type="coiled-coil region" evidence="8">
    <location>
        <begin position="2045"/>
        <end position="2148"/>
    </location>
</feature>
<feature type="coiled-coil region" evidence="8">
    <location>
        <begin position="1584"/>
        <end position="1810"/>
    </location>
</feature>
<feature type="region of interest" description="Disordered" evidence="9">
    <location>
        <begin position="2299"/>
        <end position="2331"/>
    </location>
</feature>
<evidence type="ECO:0008006" key="12">
    <source>
        <dbReference type="Google" id="ProtNLM"/>
    </source>
</evidence>
<feature type="compositionally biased region" description="Basic and acidic residues" evidence="9">
    <location>
        <begin position="2020"/>
        <end position="2034"/>
    </location>
</feature>
<sequence>MSDFTWEEISKISEDDIDIDNADYYCELFGNVHLNFLIITLQGDVGNWDDKDKLKYVFQIMQVLLNLKWEQWKFAESSLDDKNGEIDNLKDQIKELEHENKDLQKAVSACGLDRGNIGEARRLEFAVVKLESELESLRIAKDVSFKEKEELMNEKRELERRIELISKENRELLERYEYLHIQLQDRSSLYGKSNEEASYRKEISSLRAKIRVQKAEIDALEDEKQNLWNDVKRLESNLKQASLEIDRATDDYVRMKEALTEADRSHAEKTAECNLLRAQVASLSEKIDHPEEANDFIMNVVEQKIEEWKEILADKDMEIVKLNKQLNEISQEVRDLKADSDKTSVRALVQTIKDRDGQIQSLKNQLTDATNEVEKSTALLKDFAKQADENEFGGNNRKADRIAVLKKQLQEKDNFNAELEKRLKHVEEAAYLQANEITVLEKQLKRYEEGEYGLSEAISELKATRLQLNSKERQLEEICRLASQAESSLNEINLENEHLRNKLGIPLNETIDLNGYRRQKRAKKEEECAVNIILQKEIEKLEDERLELKRKLRNLAGQLGQQYGLSDSHVDGVLLGNLTQADEEVISARSAKAVSASISDLKDKHSAGENELVNLPEIWKARFKVLDGELAQAIMQIEEGHKKQDKLETRLKQITEANILLENGFKEIQKQIRSYAKSKDQVDMGKAGQQNEIINNLKSTDENVVLDCPSLDKLLAALDAKNIADDVDTGRYLKSRVDHLEGANQELRFHLRDTRLNSATNEVKLNQAYDRIKQLESQLKSLDTLDNDLSHPNQAYPTNQISLPKDLNPDAAKTILTLEEHLLTMVKDINDKNTQLMSFDKQMEGARRKYAVCKHRQGLLYRDFYNEREAWKKEKEKLEQRIERSETRANDLEVHKTELIRLQDMLSSLDSSSDNKEQSENSSIKQKIADQSRQLLLLRVNEAGLLRRYAATQEREAALSKENTSLKSDLIQLESAVSARLNYYARYKEIAAFQIQKLQKSLDSCVTEDELNSLRNEYETLAIKYRELLERDSDSVSNQLALKSTQANLDALKKQHNELKEQLAIEKERRYLLESSGIQLQTNTTKHVQIEDDKSDMNIAKRLALVEMKELNERERANHAQSMLKTIQDANKQLENRNRELEDKFNKLTRSLMELQKTEQKLRQEYAKAVPISIHRELETKNTELEQADLKLRHEIDQLKEVTLISMNQHQNLEDQQNNQMIEIKNLREQMSELESKDDSRANLARLHRLVTRMQISESTALRRLASTQVRVNRLEADLLKSEKRLTLKENELTCLYNKSRERERRLRETITILRQRYAGCIPLGQQEKVSNRLSEALHQCMSSHLALEEAVNARIKAESTIDGYEEKKHLTSEIQNILTEYNKQHSNDSINKNLERKLLEWQERLSDLRVSESSQRRQVERVKEQVHHLESLVQNQEAQLNQLELENSRLVKELDQRETQWEQREAELEGALESNTQSENIISENLSELKSIPMLLTNEDIEPVMDQINQNASFNEQQTPHGTSQKPMQKSDHQIIGKLTNENTALRKRLTQLLQLLRAQDCKLQNVINHPSTVQNPDTQSTIAGLRANMELLQRRLNGKEESLTRVNELLRQAYEANEQSNERHRQEIAILQNKLQNKMEDTMLQLAQKVESVGRQETSNMHMIELKKRLSELEEALNEQNQAVFRQAERTKIIQQECDLWQLKYNQLQTKIEAEKTSVEDLHRQEIVKLTSHIEQLQKELDRRNEKLNELGNEIKRWKTEASKSPSVMQRQLTERLRIDLIEKEKQIRALSKALGELRQDLVRQAEQAVLATNSLPSVQSVPPVRDMKEKDTVNETEILPISTKSVESTGRPQVDKIKDEIKNQQGEILKLEEINKKLELECKELHSQLERVKSIRALDAPQQKIDELTRKNRMLEDEISRLRMIPEKPYQESNKNNKDSEMSSMIRASLANEWEARKRLEAEINKVKEQLTKKTSELNSLHKQLELTRNALERTNKQNEQLRKKVHELWGPGETCDQTHDPNTEAKKESTTESSVSNVAERVELHKQVEQLQSEVERLRRAQRMVAGLPPGTKSMNTDAMLIQSAEMRNKILSDRIQDLEKQLVDKGFVSQAKMQLEEAIQRDLLRLNNENMELKFELETLKSDASRYKTRIHDLQIYVDLLKQEKELLRSGQNLDKSFSSDSSTMSNIKRIGESGKSPKELEKIIVCLKKVLKRSQAENERLKCAPGPVSQSQLQQYKAEIKRLQSELETAQLVAGARLLDRRVANEQGTTKLMHEYDNLRKSYEEITTKNQEMKNQMRQLRQEMDKIKNTPENWNPDKRTDEDQS</sequence>
<dbReference type="Proteomes" id="UP000050795">
    <property type="component" value="Unassembled WGS sequence"/>
</dbReference>
<dbReference type="PANTHER" id="PTHR18879">
    <property type="entry name" value="CENTROSOMAL PROTEIN OF 290 KDA"/>
    <property type="match status" value="1"/>
</dbReference>
<feature type="coiled-coil region" evidence="8">
    <location>
        <begin position="861"/>
        <end position="895"/>
    </location>
</feature>
<organism evidence="10 11">
    <name type="scientific">Trichobilharzia regenti</name>
    <name type="common">Nasal bird schistosome</name>
    <dbReference type="NCBI Taxonomy" id="157069"/>
    <lineage>
        <taxon>Eukaryota</taxon>
        <taxon>Metazoa</taxon>
        <taxon>Spiralia</taxon>
        <taxon>Lophotrochozoa</taxon>
        <taxon>Platyhelminthes</taxon>
        <taxon>Trematoda</taxon>
        <taxon>Digenea</taxon>
        <taxon>Strigeidida</taxon>
        <taxon>Schistosomatoidea</taxon>
        <taxon>Schistosomatidae</taxon>
        <taxon>Trichobilharzia</taxon>
    </lineage>
</organism>
<evidence type="ECO:0000256" key="5">
    <source>
        <dbReference type="ARBA" id="ARBA00023054"/>
    </source>
</evidence>
<keyword evidence="4" id="KW-0970">Cilium biogenesis/degradation</keyword>
<feature type="region of interest" description="Disordered" evidence="9">
    <location>
        <begin position="2014"/>
        <end position="2041"/>
    </location>
</feature>
<feature type="coiled-coil region" evidence="8">
    <location>
        <begin position="1265"/>
        <end position="1292"/>
    </location>
</feature>
<dbReference type="GO" id="GO:0035869">
    <property type="term" value="C:ciliary transition zone"/>
    <property type="evidence" value="ECO:0007669"/>
    <property type="project" value="TreeGrafter"/>
</dbReference>
<feature type="coiled-coil region" evidence="8">
    <location>
        <begin position="298"/>
        <end position="429"/>
    </location>
</feature>
<evidence type="ECO:0000313" key="11">
    <source>
        <dbReference type="WBParaSite" id="TREG1_18550.3"/>
    </source>
</evidence>
<feature type="coiled-coil region" evidence="8">
    <location>
        <begin position="454"/>
        <end position="558"/>
    </location>
</feature>
<dbReference type="GO" id="GO:0034451">
    <property type="term" value="C:centriolar satellite"/>
    <property type="evidence" value="ECO:0007669"/>
    <property type="project" value="TreeGrafter"/>
</dbReference>
<evidence type="ECO:0000313" key="10">
    <source>
        <dbReference type="Proteomes" id="UP000050795"/>
    </source>
</evidence>
<keyword evidence="6" id="KW-0206">Cytoskeleton</keyword>
<feature type="coiled-coil region" evidence="8">
    <location>
        <begin position="1857"/>
        <end position="1928"/>
    </location>
</feature>
<keyword evidence="5 8" id="KW-0175">Coiled coil</keyword>
<feature type="coiled-coil region" evidence="8">
    <location>
        <begin position="1392"/>
        <end position="1472"/>
    </location>
</feature>
<feature type="coiled-coil region" evidence="8">
    <location>
        <begin position="79"/>
        <end position="175"/>
    </location>
</feature>
<evidence type="ECO:0000256" key="7">
    <source>
        <dbReference type="ARBA" id="ARBA00023273"/>
    </source>
</evidence>
<dbReference type="GO" id="GO:1905349">
    <property type="term" value="P:ciliary transition zone assembly"/>
    <property type="evidence" value="ECO:0007669"/>
    <property type="project" value="TreeGrafter"/>
</dbReference>
<reference evidence="10" key="1">
    <citation type="submission" date="2022-06" db="EMBL/GenBank/DDBJ databases">
        <authorList>
            <person name="Berger JAMES D."/>
            <person name="Berger JAMES D."/>
        </authorList>
    </citation>
    <scope>NUCLEOTIDE SEQUENCE [LARGE SCALE GENOMIC DNA]</scope>
</reference>
<proteinExistence type="predicted"/>
<name>A0AA85JA74_TRIRE</name>
<feature type="coiled-coil region" evidence="8">
    <location>
        <begin position="1117"/>
        <end position="1237"/>
    </location>
</feature>
<reference evidence="11" key="2">
    <citation type="submission" date="2023-11" db="UniProtKB">
        <authorList>
            <consortium name="WormBaseParasite"/>
        </authorList>
    </citation>
    <scope>IDENTIFICATION</scope>
</reference>
<evidence type="ECO:0000256" key="6">
    <source>
        <dbReference type="ARBA" id="ARBA00023212"/>
    </source>
</evidence>
<dbReference type="InterPro" id="IPR026201">
    <property type="entry name" value="Cep290"/>
</dbReference>
<keyword evidence="7" id="KW-0966">Cell projection</keyword>
<protein>
    <recommendedName>
        <fullName evidence="12">Centrosomal protein of 290kDa coiled-coil region domain-containing protein</fullName>
    </recommendedName>
</protein>
<keyword evidence="3" id="KW-0963">Cytoplasm</keyword>
<feature type="coiled-coil region" evidence="8">
    <location>
        <begin position="1011"/>
        <end position="1069"/>
    </location>
</feature>
<evidence type="ECO:0000256" key="8">
    <source>
        <dbReference type="SAM" id="Coils"/>
    </source>
</evidence>
<keyword evidence="10" id="KW-1185">Reference proteome</keyword>
<feature type="coiled-coil region" evidence="8">
    <location>
        <begin position="203"/>
        <end position="258"/>
    </location>
</feature>
<accession>A0AA85JA74</accession>
<feature type="compositionally biased region" description="Basic and acidic residues" evidence="9">
    <location>
        <begin position="2306"/>
        <end position="2331"/>
    </location>
</feature>
<evidence type="ECO:0000256" key="3">
    <source>
        <dbReference type="ARBA" id="ARBA00022490"/>
    </source>
</evidence>
<dbReference type="GO" id="GO:0097711">
    <property type="term" value="P:ciliary basal body-plasma membrane docking"/>
    <property type="evidence" value="ECO:0007669"/>
    <property type="project" value="TreeGrafter"/>
</dbReference>
<dbReference type="GO" id="GO:1905515">
    <property type="term" value="P:non-motile cilium assembly"/>
    <property type="evidence" value="ECO:0007669"/>
    <property type="project" value="TreeGrafter"/>
</dbReference>
<evidence type="ECO:0000256" key="4">
    <source>
        <dbReference type="ARBA" id="ARBA00022794"/>
    </source>
</evidence>
<feature type="coiled-coil region" evidence="8">
    <location>
        <begin position="1953"/>
        <end position="2008"/>
    </location>
</feature>
<evidence type="ECO:0000256" key="2">
    <source>
        <dbReference type="ARBA" id="ARBA00004300"/>
    </source>
</evidence>
<evidence type="ECO:0000256" key="9">
    <source>
        <dbReference type="SAM" id="MobiDB-lite"/>
    </source>
</evidence>
<comment type="subcellular location">
    <subcellularLocation>
        <location evidence="1">Cytoplasm</location>
        <location evidence="1">Cytoskeleton</location>
        <location evidence="1">Cilium basal body</location>
    </subcellularLocation>
    <subcellularLocation>
        <location evidence="2">Cytoplasm</location>
        <location evidence="2">Cytoskeleton</location>
        <location evidence="2">Microtubule organizing center</location>
        <location evidence="2">Centrosome</location>
    </subcellularLocation>
</comment>
<dbReference type="WBParaSite" id="TREG1_18550.3">
    <property type="protein sequence ID" value="TREG1_18550.3"/>
    <property type="gene ID" value="TREG1_18550"/>
</dbReference>